<dbReference type="SUPFAM" id="SSF51735">
    <property type="entry name" value="NAD(P)-binding Rossmann-fold domains"/>
    <property type="match status" value="1"/>
</dbReference>
<dbReference type="Gene3D" id="3.40.50.720">
    <property type="entry name" value="NAD(P)-binding Rossmann-like Domain"/>
    <property type="match status" value="1"/>
</dbReference>
<dbReference type="EMBL" id="CP030050">
    <property type="protein sequence ID" value="QOZ68279.1"/>
    <property type="molecule type" value="Genomic_DNA"/>
</dbReference>
<reference evidence="4 5" key="1">
    <citation type="submission" date="2018-06" db="EMBL/GenBank/DDBJ databases">
        <title>Comparative genomics of Bradyrhizobium nodulating Arachidis hypogaea.</title>
        <authorList>
            <person name="Li Y."/>
        </authorList>
    </citation>
    <scope>NUCLEOTIDE SEQUENCE [LARGE SCALE GENOMIC DNA]</scope>
    <source>
        <strain evidence="4 5">CCBAU 051107</strain>
    </source>
</reference>
<dbReference type="PANTHER" id="PTHR43103:SF3">
    <property type="entry name" value="ADP-L-GLYCERO-D-MANNO-HEPTOSE-6-EPIMERASE"/>
    <property type="match status" value="1"/>
</dbReference>
<organism evidence="4 5">
    <name type="scientific">Bradyrhizobium arachidis</name>
    <dbReference type="NCBI Taxonomy" id="858423"/>
    <lineage>
        <taxon>Bacteria</taxon>
        <taxon>Pseudomonadati</taxon>
        <taxon>Pseudomonadota</taxon>
        <taxon>Alphaproteobacteria</taxon>
        <taxon>Hyphomicrobiales</taxon>
        <taxon>Nitrobacteraceae</taxon>
        <taxon>Bradyrhizobium</taxon>
    </lineage>
</organism>
<evidence type="ECO:0000313" key="5">
    <source>
        <dbReference type="Proteomes" id="UP000594015"/>
    </source>
</evidence>
<evidence type="ECO:0000259" key="3">
    <source>
        <dbReference type="Pfam" id="PF01370"/>
    </source>
</evidence>
<sequence>MSVVIFGGAGFVGLNIAELLLARGHAVTLFDQAELPLEPRCAFAPYGERLRVLRGDVTERSAVEAAVGPGCDAVVLGAAITAGAARDAAEPERILAVNLLAQVPILTAARKAKVRRVINLSSAASYGASGLHYPLLEETTPCDPQSLYAITKFASERVVARLSDLWQADVISVRLSGVFGPYERAGGVRDTPSPQALIVDCARRGAPALLSEPGARDWVYAADVAAAVGVLLDAARPRHMLYNISSGVTFTAEAWGKAFADPDSGFVCRVAVSGETPTVTVHGPTRAPLSVQRMADEFGWRAKFGCEESAEHMRRWLHDHDRGGA</sequence>
<proteinExistence type="predicted"/>
<feature type="domain" description="NAD-dependent epimerase/dehydratase" evidence="3">
    <location>
        <begin position="3"/>
        <end position="244"/>
    </location>
</feature>
<accession>A0AAE7NLS9</accession>
<dbReference type="AlphaFoldDB" id="A0AAE7NLS9"/>
<dbReference type="CDD" id="cd08946">
    <property type="entry name" value="SDR_e"/>
    <property type="match status" value="1"/>
</dbReference>
<dbReference type="RefSeq" id="WP_092218545.1">
    <property type="nucleotide sequence ID" value="NZ_CP030050.1"/>
</dbReference>
<dbReference type="Proteomes" id="UP000594015">
    <property type="component" value="Chromosome"/>
</dbReference>
<keyword evidence="1" id="KW-0521">NADP</keyword>
<protein>
    <submittedName>
        <fullName evidence="4">NAD(P)-dependent oxidoreductase</fullName>
    </submittedName>
</protein>
<dbReference type="KEGG" id="barh:WN72_19675"/>
<evidence type="ECO:0000256" key="1">
    <source>
        <dbReference type="ARBA" id="ARBA00022857"/>
    </source>
</evidence>
<evidence type="ECO:0000313" key="4">
    <source>
        <dbReference type="EMBL" id="QOZ68279.1"/>
    </source>
</evidence>
<gene>
    <name evidence="4" type="ORF">WN72_19675</name>
</gene>
<name>A0AAE7NLS9_9BRAD</name>
<dbReference type="InterPro" id="IPR036291">
    <property type="entry name" value="NAD(P)-bd_dom_sf"/>
</dbReference>
<dbReference type="Pfam" id="PF01370">
    <property type="entry name" value="Epimerase"/>
    <property type="match status" value="1"/>
</dbReference>
<dbReference type="PANTHER" id="PTHR43103">
    <property type="entry name" value="NUCLEOSIDE-DIPHOSPHATE-SUGAR EPIMERASE"/>
    <property type="match status" value="1"/>
</dbReference>
<dbReference type="InterPro" id="IPR001509">
    <property type="entry name" value="Epimerase_deHydtase"/>
</dbReference>
<evidence type="ECO:0000256" key="2">
    <source>
        <dbReference type="ARBA" id="ARBA00023277"/>
    </source>
</evidence>
<keyword evidence="2" id="KW-0119">Carbohydrate metabolism</keyword>